<feature type="region of interest" description="Disordered" evidence="1">
    <location>
        <begin position="47"/>
        <end position="153"/>
    </location>
</feature>
<dbReference type="AlphaFoldDB" id="A0A3B1D6S0"/>
<evidence type="ECO:0000313" key="2">
    <source>
        <dbReference type="EMBL" id="VAX31658.1"/>
    </source>
</evidence>
<dbReference type="InterPro" id="IPR032585">
    <property type="entry name" value="DUF4912"/>
</dbReference>
<reference evidence="2" key="1">
    <citation type="submission" date="2018-06" db="EMBL/GenBank/DDBJ databases">
        <authorList>
            <person name="Zhirakovskaya E."/>
        </authorList>
    </citation>
    <scope>NUCLEOTIDE SEQUENCE</scope>
</reference>
<protein>
    <recommendedName>
        <fullName evidence="3">Rho termination factor N-terminal domain-containing protein</fullName>
    </recommendedName>
</protein>
<feature type="compositionally biased region" description="Basic residues" evidence="1">
    <location>
        <begin position="125"/>
        <end position="137"/>
    </location>
</feature>
<proteinExistence type="predicted"/>
<feature type="compositionally biased region" description="Low complexity" evidence="1">
    <location>
        <begin position="138"/>
        <end position="151"/>
    </location>
</feature>
<organism evidence="2">
    <name type="scientific">hydrothermal vent metagenome</name>
    <dbReference type="NCBI Taxonomy" id="652676"/>
    <lineage>
        <taxon>unclassified sequences</taxon>
        <taxon>metagenomes</taxon>
        <taxon>ecological metagenomes</taxon>
    </lineage>
</organism>
<dbReference type="Pfam" id="PF16258">
    <property type="entry name" value="DUF4912"/>
    <property type="match status" value="1"/>
</dbReference>
<gene>
    <name evidence="2" type="ORF">MNBD_NITROSPINAE05-1316</name>
</gene>
<sequence length="455" mass="49867">MPILDLTKMTKDELLRLADKIKIPVKKSLLKGEILTIIKRETKRAAKIAEGKKAKARKTTSKKAPATGKRVTAKKPVSTEKSQKTKTAAALKKKKTSAKITTSVKETKTTVAKAKNRKTAAVQTKRSKSPSARKKPVSRSSSPSGYPSGKGYDIKSLQPKFELEDTAQEAKFILGKPGMHDESHVEVTPDLPMGYGDNQVVMLVRDPHWCFLYWELQAGNIEDGLRRLSRGRSEVRHVLRFHSANGKNTILDVEVDFRHRSHYQKLSPGASFYAEIGLLDSEGYFAALAVSNTVTLPLDGPSEIIDEQWITTNENFAELYILSGGEMTGEGKAGGDFGQAGSADLQHAGQERLHLSGVGRSGSAELQKVGQEMNFGYWLDAEVILYGGADLGSRIELSGKPLDLRPDGTFTARFALPEGELKLPITFISPDRAEAQTVIQNINRHTESEKGGPNQ</sequence>
<evidence type="ECO:0000256" key="1">
    <source>
        <dbReference type="SAM" id="MobiDB-lite"/>
    </source>
</evidence>
<accession>A0A3B1D6S0</accession>
<name>A0A3B1D6S0_9ZZZZ</name>
<evidence type="ECO:0008006" key="3">
    <source>
        <dbReference type="Google" id="ProtNLM"/>
    </source>
</evidence>
<dbReference type="EMBL" id="UOGG01000167">
    <property type="protein sequence ID" value="VAX31658.1"/>
    <property type="molecule type" value="Genomic_DNA"/>
</dbReference>
<feature type="compositionally biased region" description="Low complexity" evidence="1">
    <location>
        <begin position="98"/>
        <end position="113"/>
    </location>
</feature>